<sequence length="579" mass="60719">MPTPQAHPLPRDPYRNLVLLALLTLSGRPPVHDLLQSAHRLVSGALPWGRRSPRAHEYPRVRLRVLRRALRTGRPRPRRGSAGLRVSPVDGPGPFERALEPLDGLDPAARAAYALLRVEALAPEEAAALLRRAGAADPEAALGRAASVPGGYRPPDPTVVRVSGRGAPPARGALTAAGAGLLVLALAALALTSSESRPERSAPVAAPVSVTYADDPQAWRESFRLDLTAWPARGGAVGDGELADAALAAWTAHDGRPPRDPRLVFAGRVDGADVVLLHDTPWTARYTRSGDSEEVEVFSEPENGVANWPAVRLSESAEGVRYLLPPWVTEAASASLSAPEQGWSEVARDEDGVTAPLAGDVHCGTGPVLRLRAPEVAHGQPYTVIDLGGPATAHLGYMPPPPAEIRRLGPHEVLDPGNGFELWGEAACAGGPPREQVVTATAWEFAVQDLPGGGSGRWVCLRYGTGDGGGLARALLVATTDEGTETVVAGEGGGGWECSNLDRQIVAGTWWQDTDERWHYLAAASREAAEVRVSGAVEEDGEGPVLAVPGPRRGDGPPASPVEVGAVDVHGNDMTPLTG</sequence>
<dbReference type="RefSeq" id="WP_073383993.1">
    <property type="nucleotide sequence ID" value="NZ_FQZK01000031.1"/>
</dbReference>
<evidence type="ECO:0008006" key="3">
    <source>
        <dbReference type="Google" id="ProtNLM"/>
    </source>
</evidence>
<evidence type="ECO:0000313" key="1">
    <source>
        <dbReference type="EMBL" id="SHK75376.1"/>
    </source>
</evidence>
<gene>
    <name evidence="1" type="ORF">SAMN05421803_13119</name>
</gene>
<keyword evidence="2" id="KW-1185">Reference proteome</keyword>
<accession>A0A1M6V254</accession>
<dbReference type="OrthoDB" id="3932808at2"/>
<reference evidence="1 2" key="1">
    <citation type="submission" date="2016-11" db="EMBL/GenBank/DDBJ databases">
        <authorList>
            <person name="Jaros S."/>
            <person name="Januszkiewicz K."/>
            <person name="Wedrychowicz H."/>
        </authorList>
    </citation>
    <scope>NUCLEOTIDE SEQUENCE [LARGE SCALE GENOMIC DNA]</scope>
    <source>
        <strain evidence="1 2">CGMCC 4.5723</strain>
    </source>
</reference>
<name>A0A1M6V254_9ACTN</name>
<dbReference type="Proteomes" id="UP000184452">
    <property type="component" value="Unassembled WGS sequence"/>
</dbReference>
<organism evidence="1 2">
    <name type="scientific">Nocardiopsis flavescens</name>
    <dbReference type="NCBI Taxonomy" id="758803"/>
    <lineage>
        <taxon>Bacteria</taxon>
        <taxon>Bacillati</taxon>
        <taxon>Actinomycetota</taxon>
        <taxon>Actinomycetes</taxon>
        <taxon>Streptosporangiales</taxon>
        <taxon>Nocardiopsidaceae</taxon>
        <taxon>Nocardiopsis</taxon>
    </lineage>
</organism>
<dbReference type="AlphaFoldDB" id="A0A1M6V254"/>
<dbReference type="EMBL" id="FQZK01000031">
    <property type="protein sequence ID" value="SHK75376.1"/>
    <property type="molecule type" value="Genomic_DNA"/>
</dbReference>
<protein>
    <recommendedName>
        <fullName evidence="3">DNA-directed RNA polymerase specialized sigma subunit, sigma24 family</fullName>
    </recommendedName>
</protein>
<proteinExistence type="predicted"/>
<evidence type="ECO:0000313" key="2">
    <source>
        <dbReference type="Proteomes" id="UP000184452"/>
    </source>
</evidence>